<dbReference type="EMBL" id="JARJCW010000076">
    <property type="protein sequence ID" value="KAJ7197791.1"/>
    <property type="molecule type" value="Genomic_DNA"/>
</dbReference>
<sequence length="166" mass="18379">MHAHRLVFNARRCQHPPTPRAAALHCLTHAPMSVYRLVFDALHCRPVNAPLRMRVPVLNAPRRLPAPPPAHAPLSMCGLVLDAHRCRRLPPPTRAHGSVGFFSTSHAAAAIRRPTPPPCTACAHFLERARACFRCPPPPLPCTCSTSKRRLGKRLIRRMEEAQVVG</sequence>
<accession>A0AAD6UY56</accession>
<protein>
    <submittedName>
        <fullName evidence="1">Uncharacterized protein</fullName>
    </submittedName>
</protein>
<keyword evidence="2" id="KW-1185">Reference proteome</keyword>
<organism evidence="1 2">
    <name type="scientific">Mycena pura</name>
    <dbReference type="NCBI Taxonomy" id="153505"/>
    <lineage>
        <taxon>Eukaryota</taxon>
        <taxon>Fungi</taxon>
        <taxon>Dikarya</taxon>
        <taxon>Basidiomycota</taxon>
        <taxon>Agaricomycotina</taxon>
        <taxon>Agaricomycetes</taxon>
        <taxon>Agaricomycetidae</taxon>
        <taxon>Agaricales</taxon>
        <taxon>Marasmiineae</taxon>
        <taxon>Mycenaceae</taxon>
        <taxon>Mycena</taxon>
    </lineage>
</organism>
<evidence type="ECO:0000313" key="1">
    <source>
        <dbReference type="EMBL" id="KAJ7197791.1"/>
    </source>
</evidence>
<dbReference type="Proteomes" id="UP001219525">
    <property type="component" value="Unassembled WGS sequence"/>
</dbReference>
<comment type="caution">
    <text evidence="1">The sequence shown here is derived from an EMBL/GenBank/DDBJ whole genome shotgun (WGS) entry which is preliminary data.</text>
</comment>
<proteinExistence type="predicted"/>
<reference evidence="1" key="1">
    <citation type="submission" date="2023-03" db="EMBL/GenBank/DDBJ databases">
        <title>Massive genome expansion in bonnet fungi (Mycena s.s.) driven by repeated elements and novel gene families across ecological guilds.</title>
        <authorList>
            <consortium name="Lawrence Berkeley National Laboratory"/>
            <person name="Harder C.B."/>
            <person name="Miyauchi S."/>
            <person name="Viragh M."/>
            <person name="Kuo A."/>
            <person name="Thoen E."/>
            <person name="Andreopoulos B."/>
            <person name="Lu D."/>
            <person name="Skrede I."/>
            <person name="Drula E."/>
            <person name="Henrissat B."/>
            <person name="Morin E."/>
            <person name="Kohler A."/>
            <person name="Barry K."/>
            <person name="LaButti K."/>
            <person name="Morin E."/>
            <person name="Salamov A."/>
            <person name="Lipzen A."/>
            <person name="Mereny Z."/>
            <person name="Hegedus B."/>
            <person name="Baldrian P."/>
            <person name="Stursova M."/>
            <person name="Weitz H."/>
            <person name="Taylor A."/>
            <person name="Grigoriev I.V."/>
            <person name="Nagy L.G."/>
            <person name="Martin F."/>
            <person name="Kauserud H."/>
        </authorList>
    </citation>
    <scope>NUCLEOTIDE SEQUENCE</scope>
    <source>
        <strain evidence="1">9144</strain>
    </source>
</reference>
<name>A0AAD6UY56_9AGAR</name>
<gene>
    <name evidence="1" type="ORF">GGX14DRAFT_573941</name>
</gene>
<evidence type="ECO:0000313" key="2">
    <source>
        <dbReference type="Proteomes" id="UP001219525"/>
    </source>
</evidence>
<dbReference type="AlphaFoldDB" id="A0AAD6UY56"/>